<organism evidence="1 2">
    <name type="scientific">Crassostrea virginica</name>
    <name type="common">Eastern oyster</name>
    <dbReference type="NCBI Taxonomy" id="6565"/>
    <lineage>
        <taxon>Eukaryota</taxon>
        <taxon>Metazoa</taxon>
        <taxon>Spiralia</taxon>
        <taxon>Lophotrochozoa</taxon>
        <taxon>Mollusca</taxon>
        <taxon>Bivalvia</taxon>
        <taxon>Autobranchia</taxon>
        <taxon>Pteriomorphia</taxon>
        <taxon>Ostreida</taxon>
        <taxon>Ostreoidea</taxon>
        <taxon>Ostreidae</taxon>
        <taxon>Crassostrea</taxon>
    </lineage>
</organism>
<evidence type="ECO:0000313" key="3">
    <source>
        <dbReference type="RefSeq" id="XP_022316528.1"/>
    </source>
</evidence>
<dbReference type="Proteomes" id="UP000694844">
    <property type="component" value="Chromosome 1"/>
</dbReference>
<proteinExistence type="predicted"/>
<sequence>MLKVKHDLHKELEGELQKIDREKLAVFKLKYGEFHDISPIFEEHMARLRSCSTGGSTHRNMDITDVPPSRWFEDLEEKTLSIIGYCDEDINKTLQKIGRYSTIDSKTIPSAKAKLCLLLMSLPAYEMFTIPIQRALKFVLEVIFQGEDHLLGEWFQHRKIPYFIKDGIFT</sequence>
<gene>
    <name evidence="2 3" type="primary">LOC111120117</name>
</gene>
<protein>
    <submittedName>
        <fullName evidence="2 3">Uncharacterized protein LOC111120117</fullName>
    </submittedName>
</protein>
<keyword evidence="1" id="KW-1185">Reference proteome</keyword>
<accession>A0A8B8CKZ2</accession>
<dbReference type="OrthoDB" id="6092352at2759"/>
<dbReference type="GeneID" id="111120117"/>
<dbReference type="RefSeq" id="XP_022316518.1">
    <property type="nucleotide sequence ID" value="XM_022460810.1"/>
</dbReference>
<reference evidence="2 3" key="2">
    <citation type="submission" date="2025-04" db="UniProtKB">
        <authorList>
            <consortium name="RefSeq"/>
        </authorList>
    </citation>
    <scope>IDENTIFICATION</scope>
    <source>
        <tissue evidence="2 3">Whole sample</tissue>
    </source>
</reference>
<dbReference type="KEGG" id="cvn:111120117"/>
<evidence type="ECO:0000313" key="1">
    <source>
        <dbReference type="Proteomes" id="UP000694844"/>
    </source>
</evidence>
<evidence type="ECO:0000313" key="2">
    <source>
        <dbReference type="RefSeq" id="XP_022316518.1"/>
    </source>
</evidence>
<reference evidence="1" key="1">
    <citation type="submission" date="2024-06" db="UniProtKB">
        <authorList>
            <consortium name="RefSeq"/>
        </authorList>
    </citation>
    <scope>NUCLEOTIDE SEQUENCE [LARGE SCALE GENOMIC DNA]</scope>
</reference>
<dbReference type="AlphaFoldDB" id="A0A8B8CKZ2"/>
<name>A0A8B8CKZ2_CRAVI</name>
<dbReference type="RefSeq" id="XP_022316528.1">
    <property type="nucleotide sequence ID" value="XM_022460820.1"/>
</dbReference>